<keyword evidence="3" id="KW-1185">Reference proteome</keyword>
<feature type="chain" id="PRO_5044880904" evidence="1">
    <location>
        <begin position="28"/>
        <end position="79"/>
    </location>
</feature>
<sequence length="79" mass="8819">MADLDRASDHCLLKLPLLAAAVVAASGLNDPFWRCAIRLVNDFPLASTAENVGRKMKFRDFGAKQLLKHVYLIYQSTKN</sequence>
<comment type="caution">
    <text evidence="2">The sequence shown here is derived from an EMBL/GenBank/DDBJ whole genome shotgun (WGS) entry which is preliminary data.</text>
</comment>
<evidence type="ECO:0000256" key="1">
    <source>
        <dbReference type="SAM" id="SignalP"/>
    </source>
</evidence>
<dbReference type="Proteomes" id="UP001634393">
    <property type="component" value="Unassembled WGS sequence"/>
</dbReference>
<keyword evidence="1" id="KW-0732">Signal</keyword>
<name>A0ABD3UPX9_9LAMI</name>
<evidence type="ECO:0000313" key="3">
    <source>
        <dbReference type="Proteomes" id="UP001634393"/>
    </source>
</evidence>
<proteinExistence type="predicted"/>
<gene>
    <name evidence="2" type="ORF">ACJIZ3_012903</name>
</gene>
<feature type="signal peptide" evidence="1">
    <location>
        <begin position="1"/>
        <end position="27"/>
    </location>
</feature>
<dbReference type="EMBL" id="JBJXBP010000001">
    <property type="protein sequence ID" value="KAL3851021.1"/>
    <property type="molecule type" value="Genomic_DNA"/>
</dbReference>
<accession>A0ABD3UPX9</accession>
<reference evidence="2 3" key="1">
    <citation type="submission" date="2024-12" db="EMBL/GenBank/DDBJ databases">
        <title>The unique morphological basis and parallel evolutionary history of personate flowers in Penstemon.</title>
        <authorList>
            <person name="Depatie T.H."/>
            <person name="Wessinger C.A."/>
        </authorList>
    </citation>
    <scope>NUCLEOTIDE SEQUENCE [LARGE SCALE GENOMIC DNA]</scope>
    <source>
        <strain evidence="2">WTNN_2</strain>
        <tissue evidence="2">Leaf</tissue>
    </source>
</reference>
<evidence type="ECO:0000313" key="2">
    <source>
        <dbReference type="EMBL" id="KAL3851021.1"/>
    </source>
</evidence>
<protein>
    <submittedName>
        <fullName evidence="2">Uncharacterized protein</fullName>
    </submittedName>
</protein>
<organism evidence="2 3">
    <name type="scientific">Penstemon smallii</name>
    <dbReference type="NCBI Taxonomy" id="265156"/>
    <lineage>
        <taxon>Eukaryota</taxon>
        <taxon>Viridiplantae</taxon>
        <taxon>Streptophyta</taxon>
        <taxon>Embryophyta</taxon>
        <taxon>Tracheophyta</taxon>
        <taxon>Spermatophyta</taxon>
        <taxon>Magnoliopsida</taxon>
        <taxon>eudicotyledons</taxon>
        <taxon>Gunneridae</taxon>
        <taxon>Pentapetalae</taxon>
        <taxon>asterids</taxon>
        <taxon>lamiids</taxon>
        <taxon>Lamiales</taxon>
        <taxon>Plantaginaceae</taxon>
        <taxon>Cheloneae</taxon>
        <taxon>Penstemon</taxon>
    </lineage>
</organism>
<dbReference type="AlphaFoldDB" id="A0ABD3UPX9"/>